<keyword evidence="1" id="KW-0812">Transmembrane</keyword>
<feature type="transmembrane region" description="Helical" evidence="1">
    <location>
        <begin position="231"/>
        <end position="252"/>
    </location>
</feature>
<dbReference type="InterPro" id="IPR005018">
    <property type="entry name" value="DOMON_domain"/>
</dbReference>
<sequence>MWSRKRALAPSWLQWLVLCITAQLHLAWAQTAVSTLLVPDTDTVIAINLPPDSDDINFYVSTPNWYQYTAFGFGSSMANSLMVVMYSSADGKSVTVSPRLSTGNTEPVWTPDVHIAVNDGTTINSNSDMIVNATCKRCRALGSGLPSIQTSAAAPIMFAVGPSLDLNSDDLDARIRRHAAYGQTTLDLSKAVGPGGIALDAAGNVSSPAASTTLARDDLHSDGDPAAWAHGILYAVVALALAPLDSLVAGALGRRWPCVHGVSASLYFAFVVGAMVPGVLVSREHVLTQQYRTPHQVIGLLTVVVMAVMFLWGFALSWITRAAKRRGQQPPEGTRLLAAIHRWVSRLIWVLLLVNVGLGMKLSEERLALCLAYAALALGVVVILIPVYFCIWRCLKHKEKKDEAHELTIYDHH</sequence>
<dbReference type="CDD" id="cd09630">
    <property type="entry name" value="CDH_like_cytochrome"/>
    <property type="match status" value="1"/>
</dbReference>
<dbReference type="InterPro" id="IPR015920">
    <property type="entry name" value="Cellobiose_DH-like_cyt"/>
</dbReference>
<feature type="chain" id="PRO_5018753644" evidence="2">
    <location>
        <begin position="30"/>
        <end position="413"/>
    </location>
</feature>
<feature type="transmembrane region" description="Helical" evidence="1">
    <location>
        <begin position="264"/>
        <end position="282"/>
    </location>
</feature>
<dbReference type="EMBL" id="OUUZ01000011">
    <property type="protein sequence ID" value="SPQ23880.1"/>
    <property type="molecule type" value="Genomic_DNA"/>
</dbReference>
<evidence type="ECO:0000256" key="1">
    <source>
        <dbReference type="SAM" id="Phobius"/>
    </source>
</evidence>
<keyword evidence="1" id="KW-1133">Transmembrane helix</keyword>
<feature type="transmembrane region" description="Helical" evidence="1">
    <location>
        <begin position="366"/>
        <end position="391"/>
    </location>
</feature>
<protein>
    <submittedName>
        <fullName evidence="4">Af9573a0-7505-46f6-9202-5c5d2a1e5f50</fullName>
    </submittedName>
</protein>
<dbReference type="Gene3D" id="2.60.40.1210">
    <property type="entry name" value="Cellobiose dehydrogenase, cytochrome domain"/>
    <property type="match status" value="1"/>
</dbReference>
<dbReference type="Pfam" id="PF16010">
    <property type="entry name" value="CDH-cyt"/>
    <property type="match status" value="1"/>
</dbReference>
<keyword evidence="1" id="KW-0472">Membrane</keyword>
<keyword evidence="2" id="KW-0732">Signal</keyword>
<reference evidence="4 5" key="1">
    <citation type="submission" date="2018-04" db="EMBL/GenBank/DDBJ databases">
        <authorList>
            <person name="Huttner S."/>
            <person name="Dainat J."/>
        </authorList>
    </citation>
    <scope>NUCLEOTIDE SEQUENCE [LARGE SCALE GENOMIC DNA]</scope>
</reference>
<organism evidence="4 5">
    <name type="scientific">Thermothielavioides terrestris</name>
    <dbReference type="NCBI Taxonomy" id="2587410"/>
    <lineage>
        <taxon>Eukaryota</taxon>
        <taxon>Fungi</taxon>
        <taxon>Dikarya</taxon>
        <taxon>Ascomycota</taxon>
        <taxon>Pezizomycotina</taxon>
        <taxon>Sordariomycetes</taxon>
        <taxon>Sordariomycetidae</taxon>
        <taxon>Sordariales</taxon>
        <taxon>Chaetomiaceae</taxon>
        <taxon>Thermothielavioides</taxon>
    </lineage>
</organism>
<feature type="signal peptide" evidence="2">
    <location>
        <begin position="1"/>
        <end position="29"/>
    </location>
</feature>
<feature type="domain" description="DOMON" evidence="3">
    <location>
        <begin position="41"/>
        <end position="161"/>
    </location>
</feature>
<dbReference type="Proteomes" id="UP000289323">
    <property type="component" value="Unassembled WGS sequence"/>
</dbReference>
<evidence type="ECO:0000259" key="3">
    <source>
        <dbReference type="PROSITE" id="PS50836"/>
    </source>
</evidence>
<dbReference type="PANTHER" id="PTHR47797:SF1">
    <property type="entry name" value="CYTOCHROME B561 DOMAIN-CONTAINING PROTEIN-RELATED"/>
    <property type="match status" value="1"/>
</dbReference>
<proteinExistence type="predicted"/>
<dbReference type="SUPFAM" id="SSF49344">
    <property type="entry name" value="CBD9-like"/>
    <property type="match status" value="1"/>
</dbReference>
<feature type="transmembrane region" description="Helical" evidence="1">
    <location>
        <begin position="297"/>
        <end position="319"/>
    </location>
</feature>
<gene>
    <name evidence="4" type="ORF">TT172_LOCUS6299</name>
</gene>
<feature type="transmembrane region" description="Helical" evidence="1">
    <location>
        <begin position="340"/>
        <end position="360"/>
    </location>
</feature>
<accession>A0A3S5CXD1</accession>
<dbReference type="PANTHER" id="PTHR47797">
    <property type="entry name" value="DEHYDROGENASE, PUTATIVE (AFU_ORTHOLOGUE AFUA_8G05805)-RELATED"/>
    <property type="match status" value="1"/>
</dbReference>
<evidence type="ECO:0000313" key="4">
    <source>
        <dbReference type="EMBL" id="SPQ23880.1"/>
    </source>
</evidence>
<evidence type="ECO:0000313" key="5">
    <source>
        <dbReference type="Proteomes" id="UP000289323"/>
    </source>
</evidence>
<dbReference type="SMART" id="SM00664">
    <property type="entry name" value="DoH"/>
    <property type="match status" value="1"/>
</dbReference>
<dbReference type="AlphaFoldDB" id="A0A3S5CXD1"/>
<dbReference type="Gene3D" id="1.20.120.1770">
    <property type="match status" value="1"/>
</dbReference>
<dbReference type="PROSITE" id="PS50836">
    <property type="entry name" value="DOMON"/>
    <property type="match status" value="1"/>
</dbReference>
<evidence type="ECO:0000256" key="2">
    <source>
        <dbReference type="SAM" id="SignalP"/>
    </source>
</evidence>
<name>A0A3S5CXD1_9PEZI</name>